<dbReference type="InterPro" id="IPR009826">
    <property type="entry name" value="DNA_circ_N"/>
</dbReference>
<gene>
    <name evidence="2" type="ORF">D3870_09685</name>
</gene>
<sequence>MAWKDKLQPASFRGVPFEVESDDGSFGRRVQVHEYPDRNEPYVEDLGRATREMNIAAFLIGADYMDKRDRLLAAIEEAGPGTLIHPWYGERKVALKEPARVSHISKNGGMCTITLSFVEAGELAFPSARDSHGAQTLLAADKAQEVAISDFAGSFSLRQMPSFVTADALGALGDGLTGIEGALGGARGLFANPLGFLQKQLPDLLGDPVALGTSVFGMFRRGEAVLASAQGLFGGGGSYSMNRDAVRALTSVSRQFQAAPLPSATASPSRQRIVENRQAINALMSRAALVQASGMTATMDLPVHDDAIQLRQQLTGALDGDAMTANDAVYVALQDLRAKVHADVTNRLGSSARLQTIRPVSVMPGLVLAYDRYEDVGREQQLVETNRLARPGFVPAEPLKVLSA</sequence>
<name>A0A418X1B5_9BURK</name>
<feature type="domain" description="DNA circulation N-terminal" evidence="1">
    <location>
        <begin position="6"/>
        <end position="93"/>
    </location>
</feature>
<proteinExistence type="predicted"/>
<dbReference type="OrthoDB" id="378644at2"/>
<evidence type="ECO:0000313" key="2">
    <source>
        <dbReference type="EMBL" id="RJG06244.1"/>
    </source>
</evidence>
<comment type="caution">
    <text evidence="2">The sequence shown here is derived from an EMBL/GenBank/DDBJ whole genome shotgun (WGS) entry which is preliminary data.</text>
</comment>
<dbReference type="AlphaFoldDB" id="A0A418X1B5"/>
<dbReference type="RefSeq" id="WP_119738649.1">
    <property type="nucleotide sequence ID" value="NZ_QYUN01000002.1"/>
</dbReference>
<evidence type="ECO:0000313" key="3">
    <source>
        <dbReference type="Proteomes" id="UP000285190"/>
    </source>
</evidence>
<reference evidence="2 3" key="1">
    <citation type="submission" date="2018-09" db="EMBL/GenBank/DDBJ databases">
        <authorList>
            <person name="Zhu H."/>
        </authorList>
    </citation>
    <scope>NUCLEOTIDE SEQUENCE [LARGE SCALE GENOMIC DNA]</scope>
    <source>
        <strain evidence="2 3">K2R10-39</strain>
    </source>
</reference>
<dbReference type="EMBL" id="QYUN01000002">
    <property type="protein sequence ID" value="RJG06244.1"/>
    <property type="molecule type" value="Genomic_DNA"/>
</dbReference>
<accession>A0A418X1B5</accession>
<dbReference type="Proteomes" id="UP000285190">
    <property type="component" value="Unassembled WGS sequence"/>
</dbReference>
<organism evidence="2 3">
    <name type="scientific">Noviherbaspirillum cavernae</name>
    <dbReference type="NCBI Taxonomy" id="2320862"/>
    <lineage>
        <taxon>Bacteria</taxon>
        <taxon>Pseudomonadati</taxon>
        <taxon>Pseudomonadota</taxon>
        <taxon>Betaproteobacteria</taxon>
        <taxon>Burkholderiales</taxon>
        <taxon>Oxalobacteraceae</taxon>
        <taxon>Noviherbaspirillum</taxon>
    </lineage>
</organism>
<dbReference type="Pfam" id="PF07157">
    <property type="entry name" value="DNA_circ_N"/>
    <property type="match status" value="1"/>
</dbReference>
<keyword evidence="3" id="KW-1185">Reference proteome</keyword>
<evidence type="ECO:0000259" key="1">
    <source>
        <dbReference type="Pfam" id="PF07157"/>
    </source>
</evidence>
<protein>
    <recommendedName>
        <fullName evidence="1">DNA circulation N-terminal domain-containing protein</fullName>
    </recommendedName>
</protein>